<dbReference type="InterPro" id="IPR001304">
    <property type="entry name" value="C-type_lectin-like"/>
</dbReference>
<accession>A0A226CX64</accession>
<keyword evidence="1" id="KW-0732">Signal</keyword>
<organism evidence="3 4">
    <name type="scientific">Folsomia candida</name>
    <name type="common">Springtail</name>
    <dbReference type="NCBI Taxonomy" id="158441"/>
    <lineage>
        <taxon>Eukaryota</taxon>
        <taxon>Metazoa</taxon>
        <taxon>Ecdysozoa</taxon>
        <taxon>Arthropoda</taxon>
        <taxon>Hexapoda</taxon>
        <taxon>Collembola</taxon>
        <taxon>Entomobryomorpha</taxon>
        <taxon>Isotomoidea</taxon>
        <taxon>Isotomidae</taxon>
        <taxon>Proisotominae</taxon>
        <taxon>Folsomia</taxon>
    </lineage>
</organism>
<evidence type="ECO:0000259" key="2">
    <source>
        <dbReference type="PROSITE" id="PS50041"/>
    </source>
</evidence>
<reference evidence="3 4" key="1">
    <citation type="submission" date="2015-12" db="EMBL/GenBank/DDBJ databases">
        <title>The genome of Folsomia candida.</title>
        <authorList>
            <person name="Faddeeva A."/>
            <person name="Derks M.F."/>
            <person name="Anvar Y."/>
            <person name="Smit S."/>
            <person name="Van Straalen N."/>
            <person name="Roelofs D."/>
        </authorList>
    </citation>
    <scope>NUCLEOTIDE SEQUENCE [LARGE SCALE GENOMIC DNA]</scope>
    <source>
        <strain evidence="3 4">VU population</strain>
        <tissue evidence="3">Whole body</tissue>
    </source>
</reference>
<gene>
    <name evidence="3" type="ORF">Fcan01_28019</name>
</gene>
<protein>
    <recommendedName>
        <fullName evidence="2">C-type lectin domain-containing protein</fullName>
    </recommendedName>
</protein>
<evidence type="ECO:0000256" key="1">
    <source>
        <dbReference type="SAM" id="SignalP"/>
    </source>
</evidence>
<dbReference type="SUPFAM" id="SSF56436">
    <property type="entry name" value="C-type lectin-like"/>
    <property type="match status" value="1"/>
</dbReference>
<dbReference type="InterPro" id="IPR004352">
    <property type="entry name" value="GH114_TIM-barrel"/>
</dbReference>
<sequence length="256" mass="28542">MRQISSPKFAIVLFLLLIIRTCKTTTTTLAKNGYFHPATAPGASNYYASSVATVWVIAAQDCLAILGANGTLLNIETQVESDWISEWLDSRGAMVGRYWTSGSATGVGQEWYWTGNQGADFAAYTNWGVGQPDSSNARRRLALNYSPAEDISTTTPAPTTTFKPGRGPYSFDYLLGVTTFVETGGDFVFIDYDLPLNVIWQYRAARKTVMCHVDVGLWEMWRPDADNFPSRVLGNVAWLGERWLDIRNTDVILPWR</sequence>
<dbReference type="Gene3D" id="3.20.20.70">
    <property type="entry name" value="Aldolase class I"/>
    <property type="match status" value="1"/>
</dbReference>
<dbReference type="Gene3D" id="3.10.100.10">
    <property type="entry name" value="Mannose-Binding Protein A, subunit A"/>
    <property type="match status" value="1"/>
</dbReference>
<feature type="signal peptide" evidence="1">
    <location>
        <begin position="1"/>
        <end position="24"/>
    </location>
</feature>
<feature type="domain" description="C-type lectin" evidence="2">
    <location>
        <begin position="41"/>
        <end position="138"/>
    </location>
</feature>
<dbReference type="CDD" id="cd00037">
    <property type="entry name" value="CLECT"/>
    <property type="match status" value="1"/>
</dbReference>
<dbReference type="PROSITE" id="PS50041">
    <property type="entry name" value="C_TYPE_LECTIN_2"/>
    <property type="match status" value="1"/>
</dbReference>
<comment type="caution">
    <text evidence="3">The sequence shown here is derived from an EMBL/GenBank/DDBJ whole genome shotgun (WGS) entry which is preliminary data.</text>
</comment>
<dbReference type="EMBL" id="LNIX01000062">
    <property type="protein sequence ID" value="OXA37214.1"/>
    <property type="molecule type" value="Genomic_DNA"/>
</dbReference>
<dbReference type="AlphaFoldDB" id="A0A226CX64"/>
<dbReference type="InterPro" id="IPR016186">
    <property type="entry name" value="C-type_lectin-like/link_sf"/>
</dbReference>
<proteinExistence type="predicted"/>
<feature type="chain" id="PRO_5012646499" description="C-type lectin domain-containing protein" evidence="1">
    <location>
        <begin position="25"/>
        <end position="256"/>
    </location>
</feature>
<evidence type="ECO:0000313" key="4">
    <source>
        <dbReference type="Proteomes" id="UP000198287"/>
    </source>
</evidence>
<keyword evidence="4" id="KW-1185">Reference proteome</keyword>
<dbReference type="OrthoDB" id="2108802at2759"/>
<name>A0A226CX64_FOLCA</name>
<dbReference type="InterPro" id="IPR013785">
    <property type="entry name" value="Aldolase_TIM"/>
</dbReference>
<dbReference type="InterPro" id="IPR016187">
    <property type="entry name" value="CTDL_fold"/>
</dbReference>
<evidence type="ECO:0000313" key="3">
    <source>
        <dbReference type="EMBL" id="OXA37214.1"/>
    </source>
</evidence>
<dbReference type="Pfam" id="PF03537">
    <property type="entry name" value="Glyco_hydro_114"/>
    <property type="match status" value="1"/>
</dbReference>
<dbReference type="Proteomes" id="UP000198287">
    <property type="component" value="Unassembled WGS sequence"/>
</dbReference>